<keyword evidence="3" id="KW-1185">Reference proteome</keyword>
<evidence type="ECO:0000256" key="1">
    <source>
        <dbReference type="SAM" id="MobiDB-lite"/>
    </source>
</evidence>
<comment type="caution">
    <text evidence="2">The sequence shown here is derived from an EMBL/GenBank/DDBJ whole genome shotgun (WGS) entry which is preliminary data.</text>
</comment>
<sequence length="354" mass="40502">MQSQSDRRMDSPVRSGPSAEVLSPMVRPPVTSALDPQLTVELPNEIQQLIFEYAASSDGKCALRLCQISRYVYTWIHPILYQRVVIQDPQSAVSFFKTLRSKPRGYFEPMIRSLAIASTVTLPQARASLVECSRRILLLTLFRKKTSKEKFLDYIKSPYLKRLTMVCFEDAEYNGLPTAQYEIPLGLLASLTHLALVFDYWVGTWPHLSSALLASRYPDNALYATAYSSFQTLTHVALPVYGLDHNMMIRKMAKKLRYLAIVEPRGYTPEEHRQLVVNVKAYERSAEYATAVPRSMVILRDLGDPSVWKVQDSFRPSKFWKKVEKLVDEGYLSDQGEKWGNLWSGYLTFSSEFV</sequence>
<dbReference type="Proteomes" id="UP000724874">
    <property type="component" value="Unassembled WGS sequence"/>
</dbReference>
<feature type="compositionally biased region" description="Basic and acidic residues" evidence="1">
    <location>
        <begin position="1"/>
        <end position="11"/>
    </location>
</feature>
<dbReference type="AlphaFoldDB" id="A0A9P5NN76"/>
<protein>
    <recommendedName>
        <fullName evidence="4">F-box domain-containing protein</fullName>
    </recommendedName>
</protein>
<name>A0A9P5NN76_GYMJU</name>
<evidence type="ECO:0008006" key="4">
    <source>
        <dbReference type="Google" id="ProtNLM"/>
    </source>
</evidence>
<organism evidence="2 3">
    <name type="scientific">Gymnopilus junonius</name>
    <name type="common">Spectacular rustgill mushroom</name>
    <name type="synonym">Gymnopilus spectabilis subsp. junonius</name>
    <dbReference type="NCBI Taxonomy" id="109634"/>
    <lineage>
        <taxon>Eukaryota</taxon>
        <taxon>Fungi</taxon>
        <taxon>Dikarya</taxon>
        <taxon>Basidiomycota</taxon>
        <taxon>Agaricomycotina</taxon>
        <taxon>Agaricomycetes</taxon>
        <taxon>Agaricomycetidae</taxon>
        <taxon>Agaricales</taxon>
        <taxon>Agaricineae</taxon>
        <taxon>Hymenogastraceae</taxon>
        <taxon>Gymnopilus</taxon>
    </lineage>
</organism>
<dbReference type="OrthoDB" id="3145912at2759"/>
<reference evidence="2" key="1">
    <citation type="submission" date="2020-11" db="EMBL/GenBank/DDBJ databases">
        <authorList>
            <consortium name="DOE Joint Genome Institute"/>
            <person name="Ahrendt S."/>
            <person name="Riley R."/>
            <person name="Andreopoulos W."/>
            <person name="LaButti K."/>
            <person name="Pangilinan J."/>
            <person name="Ruiz-duenas F.J."/>
            <person name="Barrasa J.M."/>
            <person name="Sanchez-Garcia M."/>
            <person name="Camarero S."/>
            <person name="Miyauchi S."/>
            <person name="Serrano A."/>
            <person name="Linde D."/>
            <person name="Babiker R."/>
            <person name="Drula E."/>
            <person name="Ayuso-Fernandez I."/>
            <person name="Pacheco R."/>
            <person name="Padilla G."/>
            <person name="Ferreira P."/>
            <person name="Barriuso J."/>
            <person name="Kellner H."/>
            <person name="Castanera R."/>
            <person name="Alfaro M."/>
            <person name="Ramirez L."/>
            <person name="Pisabarro A.G."/>
            <person name="Kuo A."/>
            <person name="Tritt A."/>
            <person name="Lipzen A."/>
            <person name="He G."/>
            <person name="Yan M."/>
            <person name="Ng V."/>
            <person name="Cullen D."/>
            <person name="Martin F."/>
            <person name="Rosso M.-N."/>
            <person name="Henrissat B."/>
            <person name="Hibbett D."/>
            <person name="Martinez A.T."/>
            <person name="Grigoriev I.V."/>
        </authorList>
    </citation>
    <scope>NUCLEOTIDE SEQUENCE</scope>
    <source>
        <strain evidence="2">AH 44721</strain>
    </source>
</reference>
<proteinExistence type="predicted"/>
<dbReference type="EMBL" id="JADNYJ010000033">
    <property type="protein sequence ID" value="KAF8902929.1"/>
    <property type="molecule type" value="Genomic_DNA"/>
</dbReference>
<gene>
    <name evidence="2" type="ORF">CPB84DRAFT_822906</name>
</gene>
<feature type="region of interest" description="Disordered" evidence="1">
    <location>
        <begin position="1"/>
        <end position="22"/>
    </location>
</feature>
<evidence type="ECO:0000313" key="3">
    <source>
        <dbReference type="Proteomes" id="UP000724874"/>
    </source>
</evidence>
<evidence type="ECO:0000313" key="2">
    <source>
        <dbReference type="EMBL" id="KAF8902929.1"/>
    </source>
</evidence>
<accession>A0A9P5NN76</accession>